<feature type="region of interest" description="Disordered" evidence="1">
    <location>
        <begin position="249"/>
        <end position="315"/>
    </location>
</feature>
<feature type="compositionally biased region" description="Polar residues" evidence="1">
    <location>
        <begin position="257"/>
        <end position="284"/>
    </location>
</feature>
<feature type="compositionally biased region" description="Polar residues" evidence="1">
    <location>
        <begin position="168"/>
        <end position="177"/>
    </location>
</feature>
<proteinExistence type="predicted"/>
<gene>
    <name evidence="2" type="ORF">CGI_10025612</name>
</gene>
<dbReference type="FunCoup" id="K1RZZ4">
    <property type="interactions" value="9"/>
</dbReference>
<feature type="region of interest" description="Disordered" evidence="1">
    <location>
        <begin position="1083"/>
        <end position="1108"/>
    </location>
</feature>
<organism evidence="2">
    <name type="scientific">Magallana gigas</name>
    <name type="common">Pacific oyster</name>
    <name type="synonym">Crassostrea gigas</name>
    <dbReference type="NCBI Taxonomy" id="29159"/>
    <lineage>
        <taxon>Eukaryota</taxon>
        <taxon>Metazoa</taxon>
        <taxon>Spiralia</taxon>
        <taxon>Lophotrochozoa</taxon>
        <taxon>Mollusca</taxon>
        <taxon>Bivalvia</taxon>
        <taxon>Autobranchia</taxon>
        <taxon>Pteriomorphia</taxon>
        <taxon>Ostreida</taxon>
        <taxon>Ostreoidea</taxon>
        <taxon>Ostreidae</taxon>
        <taxon>Magallana</taxon>
    </lineage>
</organism>
<dbReference type="InterPro" id="IPR003961">
    <property type="entry name" value="FN3_dom"/>
</dbReference>
<feature type="region of interest" description="Disordered" evidence="1">
    <location>
        <begin position="85"/>
        <end position="125"/>
    </location>
</feature>
<dbReference type="HOGENOM" id="CLU_268761_0_0_1"/>
<dbReference type="InterPro" id="IPR002110">
    <property type="entry name" value="Ankyrin_rpt"/>
</dbReference>
<dbReference type="SUPFAM" id="SSF48403">
    <property type="entry name" value="Ankyrin repeat"/>
    <property type="match status" value="1"/>
</dbReference>
<dbReference type="InterPro" id="IPR039269">
    <property type="entry name" value="ANKFN1"/>
</dbReference>
<protein>
    <submittedName>
        <fullName evidence="2">Ankyrin repeat and fibronectin type-III domain-containing protein 1</fullName>
    </submittedName>
</protein>
<dbReference type="InterPro" id="IPR000159">
    <property type="entry name" value="RA_dom"/>
</dbReference>
<accession>K1RZZ4</accession>
<dbReference type="GO" id="GO:0000132">
    <property type="term" value="P:establishment of mitotic spindle orientation"/>
    <property type="evidence" value="ECO:0007669"/>
    <property type="project" value="TreeGrafter"/>
</dbReference>
<sequence length="1220" mass="137176">MIELYAEVEYSGSCGSEDAGSRRRRSLSKLQKQGRDKRREGNNKGNNSKTIISLPFSGSPQLVSGFMWSGREKFAKSVLHRKTKTEDLRRTGSWKPSKKSTLRFLSRTRSEPEREDVGIEEEETESWVATLPDLPPMRPRSAWNFEDDTDSTTSSETMTSVSDDGSITPKSSTQLYYTTPPKANMVRNQDEKRLEGPGSSLYRIPRRLSQKDRIREDLMHDRQRSVSLDCGDGRTIKVFMSNGEGLVMDDAPGGLPHNNTAPVQLRNMNGINSPNRSSRILTTTPKKRGSTSNSSNSDPDSLSPNKMYDKRKSDKDKKSVDVSALFEAVEQQDLDLVKNLLEVDGLNINSVNSEGLTPLDVAVMTNNIPMAKMLLFNGARESPLFLKEDTRSARLDALVSDAEKRVVDLSAAILNASSGSSSMSNTQQKENEKQLSHWEFRHKLLKRMKAGYDHARTPDPPSYVSLTVASNSSLLVKFDEPLNHNGAVVTRYKVEWSCFDDFIPLAGEELVEDMRHLEHEIKGLAKGNKYFIRVAACNMKGYSGYTVAKPAYAVPSSWRDMDNSTLSRTEGKLKLLDELFSQVKHLRPADASELKDNVGDSPLQRKRKSLKNLFTSAPKFYKSLKRGVYLACLLYHGDKVLVTSDDQLPVVEVDENFSGPSVNADLHWLMKISCTWDDVKSLRQDMEKNTSAGTMHFRYKLLQAVSVLQGALGIYDLGQFHFKPLKDSNGCIVLTTVCNVKDPKAVILSSSKWVSFAKLLRRSSGTGSEPQESLEVLVSSVSEMILYHQVSNIRLAKGLYLGYLKLQASLELNRVLVPKKAPNILPNIKVRDCPNVSREEWEWLQSLNADQQVAPPTQTQEEFRKQLAQATQKLFNILDISENFAASHRIYDVEVIEFSNDVAFILILPPVEEVCLVPGQNDTMTEKKDLTLLPVQVFEMIHMCTYQTQLINRYSRLSSILEMDLCLAQQVQREAFSTEELAPAKERVEKLSNIQTTVDKNWKSTRWIMDIITYARDKSMRGGILMSELTSPPKDVFNSELENPSEDGLFDNNNSQTGCQSVACDSNEISVGKDNIKIAKFYDPNDEEPKTNGHVKKETGEPSGPNSGILQVYAAYDTGLSRGTRVRLHVTEKTTSREVINLVVRQLNKTVTQKGKTGPQYREDQLDEFCLVAVIGARERILRDDYQPLHLQNPWTKGRLYVRMKSNLLAAIQQGHATEV</sequence>
<dbReference type="InterPro" id="IPR036770">
    <property type="entry name" value="Ankyrin_rpt-contain_sf"/>
</dbReference>
<feature type="compositionally biased region" description="Basic and acidic residues" evidence="1">
    <location>
        <begin position="108"/>
        <end position="117"/>
    </location>
</feature>
<dbReference type="InterPro" id="IPR013783">
    <property type="entry name" value="Ig-like_fold"/>
</dbReference>
<feature type="compositionally biased region" description="Basic and acidic residues" evidence="1">
    <location>
        <begin position="33"/>
        <end position="42"/>
    </location>
</feature>
<dbReference type="GO" id="GO:0007165">
    <property type="term" value="P:signal transduction"/>
    <property type="evidence" value="ECO:0007669"/>
    <property type="project" value="InterPro"/>
</dbReference>
<dbReference type="GO" id="GO:0061172">
    <property type="term" value="P:regulation of establishment of bipolar cell polarity"/>
    <property type="evidence" value="ECO:0007669"/>
    <property type="project" value="TreeGrafter"/>
</dbReference>
<feature type="compositionally biased region" description="Basic and acidic residues" evidence="1">
    <location>
        <begin position="1087"/>
        <end position="1100"/>
    </location>
</feature>
<dbReference type="PROSITE" id="PS50088">
    <property type="entry name" value="ANK_REPEAT"/>
    <property type="match status" value="1"/>
</dbReference>
<dbReference type="AlphaFoldDB" id="K1RZZ4"/>
<name>K1RZZ4_MAGGI</name>
<dbReference type="SMART" id="SM00248">
    <property type="entry name" value="ANK"/>
    <property type="match status" value="2"/>
</dbReference>
<dbReference type="PROSITE" id="PS50200">
    <property type="entry name" value="RA"/>
    <property type="match status" value="1"/>
</dbReference>
<dbReference type="GO" id="GO:0005819">
    <property type="term" value="C:spindle"/>
    <property type="evidence" value="ECO:0007669"/>
    <property type="project" value="TreeGrafter"/>
</dbReference>
<evidence type="ECO:0000256" key="1">
    <source>
        <dbReference type="SAM" id="MobiDB-lite"/>
    </source>
</evidence>
<feature type="region of interest" description="Disordered" evidence="1">
    <location>
        <begin position="11"/>
        <end position="53"/>
    </location>
</feature>
<dbReference type="PANTHER" id="PTHR21437">
    <property type="entry name" value="WIDE AWAKE"/>
    <property type="match status" value="1"/>
</dbReference>
<reference evidence="2" key="1">
    <citation type="journal article" date="2012" name="Nature">
        <title>The oyster genome reveals stress adaptation and complexity of shell formation.</title>
        <authorList>
            <person name="Zhang G."/>
            <person name="Fang X."/>
            <person name="Guo X."/>
            <person name="Li L."/>
            <person name="Luo R."/>
            <person name="Xu F."/>
            <person name="Yang P."/>
            <person name="Zhang L."/>
            <person name="Wang X."/>
            <person name="Qi H."/>
            <person name="Xiong Z."/>
            <person name="Que H."/>
            <person name="Xie Y."/>
            <person name="Holland P.W."/>
            <person name="Paps J."/>
            <person name="Zhu Y."/>
            <person name="Wu F."/>
            <person name="Chen Y."/>
            <person name="Wang J."/>
            <person name="Peng C."/>
            <person name="Meng J."/>
            <person name="Yang L."/>
            <person name="Liu J."/>
            <person name="Wen B."/>
            <person name="Zhang N."/>
            <person name="Huang Z."/>
            <person name="Zhu Q."/>
            <person name="Feng Y."/>
            <person name="Mount A."/>
            <person name="Hedgecock D."/>
            <person name="Xu Z."/>
            <person name="Liu Y."/>
            <person name="Domazet-Loso T."/>
            <person name="Du Y."/>
            <person name="Sun X."/>
            <person name="Zhang S."/>
            <person name="Liu B."/>
            <person name="Cheng P."/>
            <person name="Jiang X."/>
            <person name="Li J."/>
            <person name="Fan D."/>
            <person name="Wang W."/>
            <person name="Fu W."/>
            <person name="Wang T."/>
            <person name="Wang B."/>
            <person name="Zhang J."/>
            <person name="Peng Z."/>
            <person name="Li Y."/>
            <person name="Li N."/>
            <person name="Wang J."/>
            <person name="Chen M."/>
            <person name="He Y."/>
            <person name="Tan F."/>
            <person name="Song X."/>
            <person name="Zheng Q."/>
            <person name="Huang R."/>
            <person name="Yang H."/>
            <person name="Du X."/>
            <person name="Chen L."/>
            <person name="Yang M."/>
            <person name="Gaffney P.M."/>
            <person name="Wang S."/>
            <person name="Luo L."/>
            <person name="She Z."/>
            <person name="Ming Y."/>
            <person name="Huang W."/>
            <person name="Zhang S."/>
            <person name="Huang B."/>
            <person name="Zhang Y."/>
            <person name="Qu T."/>
            <person name="Ni P."/>
            <person name="Miao G."/>
            <person name="Wang J."/>
            <person name="Wang Q."/>
            <person name="Steinberg C.E."/>
            <person name="Wang H."/>
            <person name="Li N."/>
            <person name="Qian L."/>
            <person name="Zhang G."/>
            <person name="Li Y."/>
            <person name="Yang H."/>
            <person name="Liu X."/>
            <person name="Wang J."/>
            <person name="Yin Y."/>
            <person name="Wang J."/>
        </authorList>
    </citation>
    <scope>NUCLEOTIDE SEQUENCE [LARGE SCALE GENOMIC DNA]</scope>
    <source>
        <strain evidence="2">05x7-T-G4-1.051#20</strain>
    </source>
</reference>
<dbReference type="InterPro" id="IPR036116">
    <property type="entry name" value="FN3_sf"/>
</dbReference>
<dbReference type="SMART" id="SM00314">
    <property type="entry name" value="RA"/>
    <property type="match status" value="1"/>
</dbReference>
<dbReference type="PROSITE" id="PS50297">
    <property type="entry name" value="ANK_REP_REGION"/>
    <property type="match status" value="1"/>
</dbReference>
<dbReference type="CDD" id="cd17117">
    <property type="entry name" value="RA_ANKFN1_like"/>
    <property type="match status" value="1"/>
</dbReference>
<feature type="compositionally biased region" description="Low complexity" evidence="1">
    <location>
        <begin position="151"/>
        <end position="164"/>
    </location>
</feature>
<dbReference type="SMART" id="SM00060">
    <property type="entry name" value="FN3"/>
    <property type="match status" value="1"/>
</dbReference>
<dbReference type="Pfam" id="PF00041">
    <property type="entry name" value="fn3"/>
    <property type="match status" value="1"/>
</dbReference>
<dbReference type="Pfam" id="PF12796">
    <property type="entry name" value="Ank_2"/>
    <property type="match status" value="1"/>
</dbReference>
<dbReference type="CDD" id="cd00063">
    <property type="entry name" value="FN3"/>
    <property type="match status" value="1"/>
</dbReference>
<dbReference type="SUPFAM" id="SSF49265">
    <property type="entry name" value="Fibronectin type III"/>
    <property type="match status" value="1"/>
</dbReference>
<dbReference type="PROSITE" id="PS50853">
    <property type="entry name" value="FN3"/>
    <property type="match status" value="1"/>
</dbReference>
<dbReference type="Gene3D" id="1.25.40.20">
    <property type="entry name" value="Ankyrin repeat-containing domain"/>
    <property type="match status" value="1"/>
</dbReference>
<evidence type="ECO:0000313" key="2">
    <source>
        <dbReference type="EMBL" id="EKC40556.1"/>
    </source>
</evidence>
<dbReference type="Gene3D" id="2.60.40.10">
    <property type="entry name" value="Immunoglobulins"/>
    <property type="match status" value="1"/>
</dbReference>
<feature type="compositionally biased region" description="Polar residues" evidence="1">
    <location>
        <begin position="43"/>
        <end position="53"/>
    </location>
</feature>
<dbReference type="PANTHER" id="PTHR21437:SF1">
    <property type="entry name" value="WIDE AWAKE"/>
    <property type="match status" value="1"/>
</dbReference>
<feature type="region of interest" description="Disordered" evidence="1">
    <location>
        <begin position="142"/>
        <end position="208"/>
    </location>
</feature>
<dbReference type="EMBL" id="JH818947">
    <property type="protein sequence ID" value="EKC40556.1"/>
    <property type="molecule type" value="Genomic_DNA"/>
</dbReference>
<dbReference type="InParanoid" id="K1RZZ4"/>
<feature type="compositionally biased region" description="Low complexity" evidence="1">
    <location>
        <begin position="290"/>
        <end position="305"/>
    </location>
</feature>